<keyword evidence="2" id="KW-1133">Transmembrane helix</keyword>
<evidence type="ECO:0000256" key="1">
    <source>
        <dbReference type="SAM" id="MobiDB-lite"/>
    </source>
</evidence>
<feature type="region of interest" description="Disordered" evidence="1">
    <location>
        <begin position="111"/>
        <end position="148"/>
    </location>
</feature>
<sequence>MNLRPERPPDLKRERLRSRFHVAALLAGIAFLAGCANHFGFGIAELPAERGWQPLPIESWVLNDGLSAKAMSFCPRATCTRQGFAALITLDGREADAMERTLAEDPTRLARDFAKPTSDNKTKAAGKAPAKPAKPAADNAASPKSTTTVSRFSAEGIAGLLVEIAARDTSGKRAVTAILSGREAGHLVVALGISPDSDAARSQALAAWHAR</sequence>
<evidence type="ECO:0000256" key="2">
    <source>
        <dbReference type="SAM" id="Phobius"/>
    </source>
</evidence>
<keyword evidence="2" id="KW-0472">Membrane</keyword>
<keyword evidence="4" id="KW-1185">Reference proteome</keyword>
<organism evidence="3 4">
    <name type="scientific">Bosea lathyri</name>
    <dbReference type="NCBI Taxonomy" id="1036778"/>
    <lineage>
        <taxon>Bacteria</taxon>
        <taxon>Pseudomonadati</taxon>
        <taxon>Pseudomonadota</taxon>
        <taxon>Alphaproteobacteria</taxon>
        <taxon>Hyphomicrobiales</taxon>
        <taxon>Boseaceae</taxon>
        <taxon>Bosea</taxon>
    </lineage>
</organism>
<dbReference type="EMBL" id="FNUY01000020">
    <property type="protein sequence ID" value="SEG82222.1"/>
    <property type="molecule type" value="Genomic_DNA"/>
</dbReference>
<accession>A0A1H6DAK2</accession>
<name>A0A1H6DAK2_9HYPH</name>
<gene>
    <name evidence="3" type="ORF">SAMN04488115_12015</name>
</gene>
<feature type="compositionally biased region" description="Low complexity" evidence="1">
    <location>
        <begin position="123"/>
        <end position="144"/>
    </location>
</feature>
<dbReference type="Proteomes" id="UP000236743">
    <property type="component" value="Unassembled WGS sequence"/>
</dbReference>
<proteinExistence type="predicted"/>
<evidence type="ECO:0000313" key="4">
    <source>
        <dbReference type="Proteomes" id="UP000236743"/>
    </source>
</evidence>
<protein>
    <submittedName>
        <fullName evidence="3">Uncharacterized protein</fullName>
    </submittedName>
</protein>
<evidence type="ECO:0000313" key="3">
    <source>
        <dbReference type="EMBL" id="SEG82222.1"/>
    </source>
</evidence>
<keyword evidence="2" id="KW-0812">Transmembrane</keyword>
<feature type="compositionally biased region" description="Basic and acidic residues" evidence="1">
    <location>
        <begin position="111"/>
        <end position="122"/>
    </location>
</feature>
<feature type="transmembrane region" description="Helical" evidence="2">
    <location>
        <begin position="20"/>
        <end position="41"/>
    </location>
</feature>
<dbReference type="PROSITE" id="PS51257">
    <property type="entry name" value="PROKAR_LIPOPROTEIN"/>
    <property type="match status" value="1"/>
</dbReference>
<dbReference type="AlphaFoldDB" id="A0A1H6DAK2"/>
<reference evidence="3 4" key="1">
    <citation type="submission" date="2016-10" db="EMBL/GenBank/DDBJ databases">
        <authorList>
            <person name="de Groot N.N."/>
        </authorList>
    </citation>
    <scope>NUCLEOTIDE SEQUENCE [LARGE SCALE GENOMIC DNA]</scope>
    <source>
        <strain evidence="3 4">DSM 26656</strain>
    </source>
</reference>